<dbReference type="SMART" id="SM00847">
    <property type="entry name" value="HA2"/>
    <property type="match status" value="1"/>
</dbReference>
<dbReference type="Pfam" id="PF00271">
    <property type="entry name" value="Helicase_C"/>
    <property type="match status" value="1"/>
</dbReference>
<dbReference type="GO" id="GO:0003676">
    <property type="term" value="F:nucleic acid binding"/>
    <property type="evidence" value="ECO:0007669"/>
    <property type="project" value="InterPro"/>
</dbReference>
<proteinExistence type="predicted"/>
<keyword evidence="1" id="KW-0547">Nucleotide-binding</keyword>
<evidence type="ECO:0000259" key="6">
    <source>
        <dbReference type="PROSITE" id="PS51194"/>
    </source>
</evidence>
<dbReference type="PIRSF" id="PIRSF005496">
    <property type="entry name" value="ATP_hel_hrpB"/>
    <property type="match status" value="1"/>
</dbReference>
<gene>
    <name evidence="7" type="ORF">VU01_11011</name>
</gene>
<dbReference type="Gene3D" id="1.20.120.1080">
    <property type="match status" value="1"/>
</dbReference>
<dbReference type="FunFam" id="3.40.50.300:FF:002125">
    <property type="entry name" value="ATP-dependent helicase HrpB"/>
    <property type="match status" value="1"/>
</dbReference>
<dbReference type="EMBL" id="MTKS01000101">
    <property type="protein sequence ID" value="RWX51661.1"/>
    <property type="molecule type" value="Genomic_DNA"/>
</dbReference>
<sequence>MKKKKNILHLPDHLPVHKVLPQLEQALAGKGRAVLTAPPGSGKTTLVPLVLKDASWLHEKKILLLEPRRIAARLAAEYMSKLCQEKVGNTVGYQIRFDRRISARTKVEVITEGILCRRLQQGPELSDIGLVIFDEFHERSLNSDLAFTLCLDVLSGLRDDLRLLVMSATMDAEAVSSLLGDAPIINGQGRMFPVRKEYLPPLPQFASSRPDQLARSTSRAIRQVLGQEQGDLLVFLPGMGEIRRVQEQLADVEKIIVRPLHGSLKPAEQELAIQPDAAGRQRVILATTIAETSVTIEGITAVIDCGWKRVPRFDNNSGLSRLETVRISKASAEQRAGRAGRLGPGVCYQLWDKGVDVGLQAFDQPEISQADLAPMVLELANWGVLDPAQLSWLTPPPVASFAQGKELLQRLGALDRQGRITETGRAMADFPLHPRLARMLLLADKENRHTALDLAALLSEPDLLSGNDSADLEDRLSCLHRFRTQGRAAVRALGGHMGTCARVEQSTRQLASLLKGKSAQKTHQLSVGGLLALAWPDRVALRRSHGSYKLVSGRGGLLRPHDPLAASQLLVVPSLDAGHQDGRIFLAAQLDQDELEILFQDELAEQDEVFWDSTAERVVSRAVVRLGQLLVSEKPLADPDPAAVQHALLSGIRELGIEILHWSAKARQLQVRLLCLRAWQPSADWPDLSDATLLAELEDWLLPYLSGIRTIKGCAALNLEQILRSRLDFRQQQRVEKDAPTHIQVPSGSRIRLEYRPGEPPILAVRLQEVFGLAETPAVCQGRVPVVLHLLSPARRPVQITQDLRGFWQSSYFAVRKEMKGRYPKHHWPEEPWSAEATARIKRKK</sequence>
<dbReference type="PANTHER" id="PTHR43519">
    <property type="entry name" value="ATP-DEPENDENT RNA HELICASE HRPB"/>
    <property type="match status" value="1"/>
</dbReference>
<feature type="domain" description="Helicase ATP-binding" evidence="5">
    <location>
        <begin position="24"/>
        <end position="188"/>
    </location>
</feature>
<dbReference type="InterPro" id="IPR001650">
    <property type="entry name" value="Helicase_C-like"/>
</dbReference>
<dbReference type="Proteomes" id="UP000288892">
    <property type="component" value="Unassembled WGS sequence"/>
</dbReference>
<dbReference type="Gene3D" id="3.40.50.300">
    <property type="entry name" value="P-loop containing nucleotide triphosphate hydrolases"/>
    <property type="match status" value="2"/>
</dbReference>
<dbReference type="GO" id="GO:0003724">
    <property type="term" value="F:RNA helicase activity"/>
    <property type="evidence" value="ECO:0007669"/>
    <property type="project" value="UniProtKB-EC"/>
</dbReference>
<dbReference type="CDD" id="cd17990">
    <property type="entry name" value="DEXHc_HrpB"/>
    <property type="match status" value="1"/>
</dbReference>
<keyword evidence="4" id="KW-0067">ATP-binding</keyword>
<dbReference type="AlphaFoldDB" id="A0A444JEY6"/>
<dbReference type="InterPro" id="IPR007502">
    <property type="entry name" value="Helicase-assoc_dom"/>
</dbReference>
<dbReference type="SUPFAM" id="SSF52540">
    <property type="entry name" value="P-loop containing nucleoside triphosphate hydrolases"/>
    <property type="match status" value="1"/>
</dbReference>
<dbReference type="PROSITE" id="PS51192">
    <property type="entry name" value="HELICASE_ATP_BIND_1"/>
    <property type="match status" value="1"/>
</dbReference>
<comment type="caution">
    <text evidence="7">The sequence shown here is derived from an EMBL/GenBank/DDBJ whole genome shotgun (WGS) entry which is preliminary data.</text>
</comment>
<evidence type="ECO:0000256" key="4">
    <source>
        <dbReference type="ARBA" id="ARBA00022840"/>
    </source>
</evidence>
<evidence type="ECO:0000259" key="5">
    <source>
        <dbReference type="PROSITE" id="PS51192"/>
    </source>
</evidence>
<evidence type="ECO:0000256" key="1">
    <source>
        <dbReference type="ARBA" id="ARBA00022741"/>
    </source>
</evidence>
<keyword evidence="8" id="KW-1185">Reference proteome</keyword>
<keyword evidence="2 7" id="KW-0378">Hydrolase</keyword>
<dbReference type="EC" id="3.6.4.13" evidence="7"/>
<organism evidence="7 8">
    <name type="scientific">Candidatus Electrothrix marina</name>
    <dbReference type="NCBI Taxonomy" id="1859130"/>
    <lineage>
        <taxon>Bacteria</taxon>
        <taxon>Pseudomonadati</taxon>
        <taxon>Thermodesulfobacteriota</taxon>
        <taxon>Desulfobulbia</taxon>
        <taxon>Desulfobulbales</taxon>
        <taxon>Desulfobulbaceae</taxon>
        <taxon>Candidatus Electrothrix</taxon>
    </lineage>
</organism>
<dbReference type="GO" id="GO:0016787">
    <property type="term" value="F:hydrolase activity"/>
    <property type="evidence" value="ECO:0007669"/>
    <property type="project" value="UniProtKB-KW"/>
</dbReference>
<dbReference type="InterPro" id="IPR011545">
    <property type="entry name" value="DEAD/DEAH_box_helicase_dom"/>
</dbReference>
<accession>A0A444JEY6</accession>
<dbReference type="InterPro" id="IPR013689">
    <property type="entry name" value="RNA_helicase_ATP-dep_HrpB_C"/>
</dbReference>
<evidence type="ECO:0000256" key="2">
    <source>
        <dbReference type="ARBA" id="ARBA00022801"/>
    </source>
</evidence>
<dbReference type="CDD" id="cd18791">
    <property type="entry name" value="SF2_C_RHA"/>
    <property type="match status" value="1"/>
</dbReference>
<dbReference type="SMART" id="SM00487">
    <property type="entry name" value="DEXDc"/>
    <property type="match status" value="1"/>
</dbReference>
<dbReference type="NCBIfam" id="TIGR01970">
    <property type="entry name" value="DEAH_box_HrpB"/>
    <property type="match status" value="1"/>
</dbReference>
<dbReference type="Pfam" id="PF04408">
    <property type="entry name" value="WHD_HA2"/>
    <property type="match status" value="1"/>
</dbReference>
<keyword evidence="3 7" id="KW-0347">Helicase</keyword>
<evidence type="ECO:0000313" key="7">
    <source>
        <dbReference type="EMBL" id="RWX51661.1"/>
    </source>
</evidence>
<reference evidence="7 8" key="1">
    <citation type="submission" date="2017-01" db="EMBL/GenBank/DDBJ databases">
        <title>The cable genome- insights into the physiology and evolution of filamentous bacteria capable of sulfide oxidation via long distance electron transfer.</title>
        <authorList>
            <person name="Schreiber L."/>
            <person name="Bjerg J.T."/>
            <person name="Boggild A."/>
            <person name="Van De Vossenberg J."/>
            <person name="Meysman F."/>
            <person name="Nielsen L.P."/>
            <person name="Schramm A."/>
            <person name="Kjeldsen K.U."/>
        </authorList>
    </citation>
    <scope>NUCLEOTIDE SEQUENCE [LARGE SCALE GENOMIC DNA]</scope>
    <source>
        <strain evidence="7">A5</strain>
    </source>
</reference>
<dbReference type="SMART" id="SM00490">
    <property type="entry name" value="HELICc"/>
    <property type="match status" value="1"/>
</dbReference>
<dbReference type="PROSITE" id="PS51194">
    <property type="entry name" value="HELICASE_CTER"/>
    <property type="match status" value="1"/>
</dbReference>
<evidence type="ECO:0000256" key="3">
    <source>
        <dbReference type="ARBA" id="ARBA00022806"/>
    </source>
</evidence>
<evidence type="ECO:0000313" key="8">
    <source>
        <dbReference type="Proteomes" id="UP000288892"/>
    </source>
</evidence>
<dbReference type="GO" id="GO:0005524">
    <property type="term" value="F:ATP binding"/>
    <property type="evidence" value="ECO:0007669"/>
    <property type="project" value="UniProtKB-KW"/>
</dbReference>
<dbReference type="InterPro" id="IPR049614">
    <property type="entry name" value="HrpB_DEXH"/>
</dbReference>
<name>A0A444JEY6_9BACT</name>
<protein>
    <submittedName>
        <fullName evidence="7">ATP-dependent helicase HrpB</fullName>
        <ecNumber evidence="7">3.6.4.13</ecNumber>
    </submittedName>
</protein>
<dbReference type="InterPro" id="IPR014001">
    <property type="entry name" value="Helicase_ATP-bd"/>
</dbReference>
<dbReference type="Pfam" id="PF08482">
    <property type="entry name" value="HrpB_C"/>
    <property type="match status" value="1"/>
</dbReference>
<dbReference type="Pfam" id="PF00270">
    <property type="entry name" value="DEAD"/>
    <property type="match status" value="1"/>
</dbReference>
<dbReference type="PANTHER" id="PTHR43519:SF1">
    <property type="entry name" value="ATP-DEPENDENT RNA HELICASE HRPB"/>
    <property type="match status" value="1"/>
</dbReference>
<dbReference type="InterPro" id="IPR027417">
    <property type="entry name" value="P-loop_NTPase"/>
</dbReference>
<feature type="domain" description="Helicase C-terminal" evidence="6">
    <location>
        <begin position="220"/>
        <end position="383"/>
    </location>
</feature>
<dbReference type="InterPro" id="IPR010225">
    <property type="entry name" value="HrpB"/>
</dbReference>
<dbReference type="InterPro" id="IPR048333">
    <property type="entry name" value="HA2_WH"/>
</dbReference>